<comment type="subcellular location">
    <subcellularLocation>
        <location evidence="1 6">Cytoplasmic vesicle membrane</location>
        <topology evidence="1 6">Peripheral membrane protein</topology>
        <orientation evidence="1 6">Cytoplasmic side</orientation>
    </subcellularLocation>
    <subcellularLocation>
        <location evidence="6">Membrane</location>
        <location evidence="6">Coated pit</location>
        <topology evidence="6">Peripheral membrane protein</topology>
        <orientation evidence="6">Cytoplasmic side</orientation>
    </subcellularLocation>
    <text evidence="6">Cytoplasmic face of coated pits and vesicles.</text>
</comment>
<protein>
    <recommendedName>
        <fullName evidence="6">Clathrin light chain</fullName>
    </recommendedName>
</protein>
<feature type="compositionally biased region" description="Basic and acidic residues" evidence="7">
    <location>
        <begin position="163"/>
        <end position="172"/>
    </location>
</feature>
<evidence type="ECO:0000256" key="5">
    <source>
        <dbReference type="ARBA" id="ARBA00023329"/>
    </source>
</evidence>
<evidence type="ECO:0000313" key="9">
    <source>
        <dbReference type="Proteomes" id="UP000316759"/>
    </source>
</evidence>
<dbReference type="EMBL" id="SUNJ01009881">
    <property type="protein sequence ID" value="TPP60067.1"/>
    <property type="molecule type" value="Genomic_DNA"/>
</dbReference>
<dbReference type="GO" id="GO:0030132">
    <property type="term" value="C:clathrin coat of coated pit"/>
    <property type="evidence" value="ECO:0007669"/>
    <property type="project" value="InterPro"/>
</dbReference>
<keyword evidence="9" id="KW-1185">Reference proteome</keyword>
<evidence type="ECO:0000256" key="3">
    <source>
        <dbReference type="ARBA" id="ARBA00023136"/>
    </source>
</evidence>
<dbReference type="GO" id="GO:0016192">
    <property type="term" value="P:vesicle-mediated transport"/>
    <property type="evidence" value="ECO:0007669"/>
    <property type="project" value="InterPro"/>
</dbReference>
<evidence type="ECO:0000256" key="7">
    <source>
        <dbReference type="SAM" id="MobiDB-lite"/>
    </source>
</evidence>
<comment type="function">
    <text evidence="6">Clathrin is the major protein of the polyhedral coat of coated pits and vesicles.</text>
</comment>
<accession>A0A504YQ54</accession>
<keyword evidence="4 6" id="KW-0168">Coated pit</keyword>
<sequence>MVDAGADVSHFLVRERQALGDLSDEVLAKTGLKIDDGSAAAPEGESKTSYGVSQEIFMSKTNTDVEPECIRRNRTGEYIYCTFQDLNSWATQYRDTLSRGIKNSRTHDKELLKEQNNAVRASTALSGADPTQAALWERVCHLCSFVSPTAEEASSGSPTKRTGSKDGRDLQRMRTLLLQLKQNPPVRRG</sequence>
<name>A0A504YQ54_FASGI</name>
<dbReference type="AlphaFoldDB" id="A0A504YQ54"/>
<dbReference type="STRING" id="46835.A0A504YQ54"/>
<dbReference type="GO" id="GO:0005198">
    <property type="term" value="F:structural molecule activity"/>
    <property type="evidence" value="ECO:0007669"/>
    <property type="project" value="InterPro"/>
</dbReference>
<evidence type="ECO:0000313" key="8">
    <source>
        <dbReference type="EMBL" id="TPP60067.1"/>
    </source>
</evidence>
<dbReference type="OrthoDB" id="5512at2759"/>
<gene>
    <name evidence="8" type="ORF">FGIG_02259</name>
</gene>
<comment type="similarity">
    <text evidence="2 6">Belongs to the clathrin light chain family.</text>
</comment>
<feature type="compositionally biased region" description="Polar residues" evidence="7">
    <location>
        <begin position="152"/>
        <end position="161"/>
    </location>
</feature>
<evidence type="ECO:0000256" key="4">
    <source>
        <dbReference type="ARBA" id="ARBA00023176"/>
    </source>
</evidence>
<dbReference type="InterPro" id="IPR000996">
    <property type="entry name" value="Clathrin_L-chain"/>
</dbReference>
<reference evidence="8 9" key="1">
    <citation type="submission" date="2019-04" db="EMBL/GenBank/DDBJ databases">
        <title>Annotation for the trematode Fasciola gigantica.</title>
        <authorList>
            <person name="Choi Y.-J."/>
        </authorList>
    </citation>
    <scope>NUCLEOTIDE SEQUENCE [LARGE SCALE GENOMIC DNA]</scope>
    <source>
        <strain evidence="8">Uganda_cow_1</strain>
    </source>
</reference>
<evidence type="ECO:0000256" key="6">
    <source>
        <dbReference type="RuleBase" id="RU363137"/>
    </source>
</evidence>
<evidence type="ECO:0000256" key="1">
    <source>
        <dbReference type="ARBA" id="ARBA00004180"/>
    </source>
</evidence>
<comment type="caution">
    <text evidence="8">The sequence shown here is derived from an EMBL/GenBank/DDBJ whole genome shotgun (WGS) entry which is preliminary data.</text>
</comment>
<organism evidence="8 9">
    <name type="scientific">Fasciola gigantica</name>
    <name type="common">Giant liver fluke</name>
    <dbReference type="NCBI Taxonomy" id="46835"/>
    <lineage>
        <taxon>Eukaryota</taxon>
        <taxon>Metazoa</taxon>
        <taxon>Spiralia</taxon>
        <taxon>Lophotrochozoa</taxon>
        <taxon>Platyhelminthes</taxon>
        <taxon>Trematoda</taxon>
        <taxon>Digenea</taxon>
        <taxon>Plagiorchiida</taxon>
        <taxon>Echinostomata</taxon>
        <taxon>Echinostomatoidea</taxon>
        <taxon>Fasciolidae</taxon>
        <taxon>Fasciola</taxon>
    </lineage>
</organism>
<keyword evidence="3 6" id="KW-0472">Membrane</keyword>
<proteinExistence type="inferred from homology"/>
<keyword evidence="5 6" id="KW-0968">Cytoplasmic vesicle</keyword>
<feature type="region of interest" description="Disordered" evidence="7">
    <location>
        <begin position="150"/>
        <end position="189"/>
    </location>
</feature>
<dbReference type="GO" id="GO:0030130">
    <property type="term" value="C:clathrin coat of trans-Golgi network vesicle"/>
    <property type="evidence" value="ECO:0007669"/>
    <property type="project" value="InterPro"/>
</dbReference>
<evidence type="ECO:0000256" key="2">
    <source>
        <dbReference type="ARBA" id="ARBA00005263"/>
    </source>
</evidence>
<dbReference type="Pfam" id="PF01086">
    <property type="entry name" value="Clathrin_lg_ch"/>
    <property type="match status" value="1"/>
</dbReference>
<dbReference type="GO" id="GO:0006886">
    <property type="term" value="P:intracellular protein transport"/>
    <property type="evidence" value="ECO:0007669"/>
    <property type="project" value="InterPro"/>
</dbReference>
<dbReference type="Proteomes" id="UP000316759">
    <property type="component" value="Unassembled WGS sequence"/>
</dbReference>